<evidence type="ECO:0000256" key="5">
    <source>
        <dbReference type="ARBA" id="ARBA00022519"/>
    </source>
</evidence>
<dbReference type="RefSeq" id="WP_124328808.1">
    <property type="nucleotide sequence ID" value="NZ_BEXT01000001.1"/>
</dbReference>
<name>A0A401FX47_9BACT</name>
<keyword evidence="9 11" id="KW-0472">Membrane</keyword>
<dbReference type="Gene3D" id="3.30.1150.10">
    <property type="match status" value="1"/>
</dbReference>
<feature type="domain" description="TonB C-terminal" evidence="12">
    <location>
        <begin position="247"/>
        <end position="337"/>
    </location>
</feature>
<evidence type="ECO:0000256" key="4">
    <source>
        <dbReference type="ARBA" id="ARBA00022475"/>
    </source>
</evidence>
<evidence type="ECO:0000256" key="3">
    <source>
        <dbReference type="ARBA" id="ARBA00022448"/>
    </source>
</evidence>
<evidence type="ECO:0000256" key="11">
    <source>
        <dbReference type="SAM" id="Phobius"/>
    </source>
</evidence>
<dbReference type="Proteomes" id="UP000288096">
    <property type="component" value="Unassembled WGS sequence"/>
</dbReference>
<feature type="compositionally biased region" description="Gly residues" evidence="10">
    <location>
        <begin position="231"/>
        <end position="242"/>
    </location>
</feature>
<dbReference type="GO" id="GO:0098797">
    <property type="term" value="C:plasma membrane protein complex"/>
    <property type="evidence" value="ECO:0007669"/>
    <property type="project" value="TreeGrafter"/>
</dbReference>
<dbReference type="EMBL" id="BEXT01000001">
    <property type="protein sequence ID" value="GBC61526.1"/>
    <property type="molecule type" value="Genomic_DNA"/>
</dbReference>
<keyword evidence="4" id="KW-1003">Cell membrane</keyword>
<evidence type="ECO:0000256" key="2">
    <source>
        <dbReference type="ARBA" id="ARBA00006555"/>
    </source>
</evidence>
<dbReference type="InterPro" id="IPR006260">
    <property type="entry name" value="TonB/TolA_C"/>
</dbReference>
<dbReference type="NCBIfam" id="TIGR01352">
    <property type="entry name" value="tonB_Cterm"/>
    <property type="match status" value="1"/>
</dbReference>
<reference evidence="14" key="1">
    <citation type="submission" date="2017-11" db="EMBL/GenBank/DDBJ databases">
        <authorList>
            <person name="Watanabe M."/>
            <person name="Kojima H."/>
        </authorList>
    </citation>
    <scope>NUCLEOTIDE SEQUENCE [LARGE SCALE GENOMIC DNA]</scope>
    <source>
        <strain evidence="14">Tokyo 01</strain>
    </source>
</reference>
<evidence type="ECO:0000256" key="7">
    <source>
        <dbReference type="ARBA" id="ARBA00022927"/>
    </source>
</evidence>
<evidence type="ECO:0000259" key="12">
    <source>
        <dbReference type="PROSITE" id="PS52015"/>
    </source>
</evidence>
<gene>
    <name evidence="13" type="ORF">DENIS_2488</name>
</gene>
<evidence type="ECO:0000313" key="13">
    <source>
        <dbReference type="EMBL" id="GBC61526.1"/>
    </source>
</evidence>
<evidence type="ECO:0000256" key="9">
    <source>
        <dbReference type="ARBA" id="ARBA00023136"/>
    </source>
</evidence>
<keyword evidence="6 11" id="KW-0812">Transmembrane</keyword>
<keyword evidence="7" id="KW-0653">Protein transport</keyword>
<keyword evidence="8 11" id="KW-1133">Transmembrane helix</keyword>
<dbReference type="OrthoDB" id="5432798at2"/>
<feature type="compositionally biased region" description="Basic and acidic residues" evidence="10">
    <location>
        <begin position="161"/>
        <end position="171"/>
    </location>
</feature>
<feature type="transmembrane region" description="Helical" evidence="11">
    <location>
        <begin position="21"/>
        <end position="45"/>
    </location>
</feature>
<dbReference type="AlphaFoldDB" id="A0A401FX47"/>
<accession>A0A401FX47</accession>
<proteinExistence type="inferred from homology"/>
<dbReference type="PROSITE" id="PS52015">
    <property type="entry name" value="TONB_CTD"/>
    <property type="match status" value="1"/>
</dbReference>
<dbReference type="SUPFAM" id="SSF74653">
    <property type="entry name" value="TolA/TonB C-terminal domain"/>
    <property type="match status" value="1"/>
</dbReference>
<comment type="caution">
    <text evidence="13">The sequence shown here is derived from an EMBL/GenBank/DDBJ whole genome shotgun (WGS) entry which is preliminary data.</text>
</comment>
<dbReference type="PANTHER" id="PTHR33446">
    <property type="entry name" value="PROTEIN TONB-RELATED"/>
    <property type="match status" value="1"/>
</dbReference>
<comment type="similarity">
    <text evidence="2">Belongs to the TonB family.</text>
</comment>
<feature type="region of interest" description="Disordered" evidence="10">
    <location>
        <begin position="218"/>
        <end position="242"/>
    </location>
</feature>
<comment type="subcellular location">
    <subcellularLocation>
        <location evidence="1">Cell inner membrane</location>
        <topology evidence="1">Single-pass membrane protein</topology>
        <orientation evidence="1">Periplasmic side</orientation>
    </subcellularLocation>
</comment>
<evidence type="ECO:0000256" key="6">
    <source>
        <dbReference type="ARBA" id="ARBA00022692"/>
    </source>
</evidence>
<dbReference type="GO" id="GO:0015031">
    <property type="term" value="P:protein transport"/>
    <property type="evidence" value="ECO:0007669"/>
    <property type="project" value="UniProtKB-KW"/>
</dbReference>
<evidence type="ECO:0000256" key="10">
    <source>
        <dbReference type="SAM" id="MobiDB-lite"/>
    </source>
</evidence>
<organism evidence="13 14">
    <name type="scientific">Desulfonema ishimotonii</name>
    <dbReference type="NCBI Taxonomy" id="45657"/>
    <lineage>
        <taxon>Bacteria</taxon>
        <taxon>Pseudomonadati</taxon>
        <taxon>Thermodesulfobacteriota</taxon>
        <taxon>Desulfobacteria</taxon>
        <taxon>Desulfobacterales</taxon>
        <taxon>Desulfococcaceae</taxon>
        <taxon>Desulfonema</taxon>
    </lineage>
</organism>
<dbReference type="InterPro" id="IPR051045">
    <property type="entry name" value="TonB-dependent_transducer"/>
</dbReference>
<dbReference type="Pfam" id="PF13103">
    <property type="entry name" value="TonB_2"/>
    <property type="match status" value="1"/>
</dbReference>
<sequence>MNTRIQTYEGTSLLHGKERRYGIGILMVTMSVICHVLMVTGFVFMPDFLPRHEFISPGADSVITVDIISMDGDVPDLGAVDAAPPAAEPEVPLVMADESEVQGETPEVVAPPVPLAEELEPALTETPAALPDEVPPPVAEIPSEEQVVIRDAPEKALPSEMAEKPAEKTDPAVRTIKRNPKTRKPEKLKQQVVKPEAVRTESIRDAVSKIRKKVVRDIARSGKKPGTPYGRPGGTGKGGTGGSINDVYKAQLRYKIEQNWIFSEQLAGISRDLRSIVSIRVLPDGSIADIWFERRSGNDYLDDSAYRAVVKADPLPPLPSEYSEYTFSLRFSPAGLR</sequence>
<keyword evidence="14" id="KW-1185">Reference proteome</keyword>
<dbReference type="InterPro" id="IPR037682">
    <property type="entry name" value="TonB_C"/>
</dbReference>
<evidence type="ECO:0000256" key="1">
    <source>
        <dbReference type="ARBA" id="ARBA00004383"/>
    </source>
</evidence>
<protein>
    <recommendedName>
        <fullName evidence="12">TonB C-terminal domain-containing protein</fullName>
    </recommendedName>
</protein>
<evidence type="ECO:0000256" key="8">
    <source>
        <dbReference type="ARBA" id="ARBA00022989"/>
    </source>
</evidence>
<dbReference type="PANTHER" id="PTHR33446:SF2">
    <property type="entry name" value="PROTEIN TONB"/>
    <property type="match status" value="1"/>
</dbReference>
<reference evidence="14" key="2">
    <citation type="submission" date="2019-01" db="EMBL/GenBank/DDBJ databases">
        <title>Genome sequence of Desulfonema ishimotonii strain Tokyo 01.</title>
        <authorList>
            <person name="Fukui M."/>
        </authorList>
    </citation>
    <scope>NUCLEOTIDE SEQUENCE [LARGE SCALE GENOMIC DNA]</scope>
    <source>
        <strain evidence="14">Tokyo 01</strain>
    </source>
</reference>
<keyword evidence="3" id="KW-0813">Transport</keyword>
<feature type="region of interest" description="Disordered" evidence="10">
    <location>
        <begin position="155"/>
        <end position="195"/>
    </location>
</feature>
<dbReference type="GO" id="GO:0031992">
    <property type="term" value="F:energy transducer activity"/>
    <property type="evidence" value="ECO:0007669"/>
    <property type="project" value="TreeGrafter"/>
</dbReference>
<keyword evidence="5" id="KW-0997">Cell inner membrane</keyword>
<dbReference type="GO" id="GO:0055085">
    <property type="term" value="P:transmembrane transport"/>
    <property type="evidence" value="ECO:0007669"/>
    <property type="project" value="InterPro"/>
</dbReference>
<evidence type="ECO:0000313" key="14">
    <source>
        <dbReference type="Proteomes" id="UP000288096"/>
    </source>
</evidence>